<dbReference type="GO" id="GO:0046872">
    <property type="term" value="F:metal ion binding"/>
    <property type="evidence" value="ECO:0007669"/>
    <property type="project" value="UniProtKB-KW"/>
</dbReference>
<organism evidence="6 7">
    <name type="scientific">Methylomusa anaerophila</name>
    <dbReference type="NCBI Taxonomy" id="1930071"/>
    <lineage>
        <taxon>Bacteria</taxon>
        <taxon>Bacillati</taxon>
        <taxon>Bacillota</taxon>
        <taxon>Negativicutes</taxon>
        <taxon>Selenomonadales</taxon>
        <taxon>Sporomusaceae</taxon>
        <taxon>Methylomusa</taxon>
    </lineage>
</organism>
<name>A0A348AEU4_9FIRM</name>
<dbReference type="InterPro" id="IPR050241">
    <property type="entry name" value="NAD-cap_RNA_hydrolase_NudC"/>
</dbReference>
<dbReference type="PROSITE" id="PS51462">
    <property type="entry name" value="NUDIX"/>
    <property type="match status" value="1"/>
</dbReference>
<dbReference type="PANTHER" id="PTHR42904">
    <property type="entry name" value="NUDIX HYDROLASE, NUDC SUBFAMILY"/>
    <property type="match status" value="1"/>
</dbReference>
<evidence type="ECO:0000313" key="6">
    <source>
        <dbReference type="EMBL" id="BBB89592.1"/>
    </source>
</evidence>
<evidence type="ECO:0000256" key="3">
    <source>
        <dbReference type="ARBA" id="ARBA00022801"/>
    </source>
</evidence>
<dbReference type="EMBL" id="AP018449">
    <property type="protein sequence ID" value="BBB89592.1"/>
    <property type="molecule type" value="Genomic_DNA"/>
</dbReference>
<dbReference type="Gene3D" id="3.90.79.10">
    <property type="entry name" value="Nucleoside Triphosphate Pyrophosphohydrolase"/>
    <property type="match status" value="1"/>
</dbReference>
<keyword evidence="2" id="KW-0479">Metal-binding</keyword>
<feature type="domain" description="Nudix hydrolase" evidence="5">
    <location>
        <begin position="53"/>
        <end position="183"/>
    </location>
</feature>
<keyword evidence="3" id="KW-0378">Hydrolase</keyword>
<dbReference type="GO" id="GO:0019677">
    <property type="term" value="P:NAD+ catabolic process"/>
    <property type="evidence" value="ECO:0007669"/>
    <property type="project" value="TreeGrafter"/>
</dbReference>
<dbReference type="AlphaFoldDB" id="A0A348AEU4"/>
<evidence type="ECO:0000256" key="1">
    <source>
        <dbReference type="ARBA" id="ARBA00001946"/>
    </source>
</evidence>
<evidence type="ECO:0000313" key="7">
    <source>
        <dbReference type="Proteomes" id="UP000276437"/>
    </source>
</evidence>
<keyword evidence="4" id="KW-0460">Magnesium</keyword>
<accession>A0A348AEU4</accession>
<dbReference type="GO" id="GO:0005829">
    <property type="term" value="C:cytosol"/>
    <property type="evidence" value="ECO:0007669"/>
    <property type="project" value="TreeGrafter"/>
</dbReference>
<reference evidence="6 7" key="1">
    <citation type="journal article" date="2018" name="Int. J. Syst. Evol. Microbiol.">
        <title>Methylomusa anaerophila gen. nov., sp. nov., an anaerobic methanol-utilizing bacterium isolated from a microbial fuel cell.</title>
        <authorList>
            <person name="Amano N."/>
            <person name="Yamamuro A."/>
            <person name="Miyahara M."/>
            <person name="Kouzuma A."/>
            <person name="Abe T."/>
            <person name="Watanabe K."/>
        </authorList>
    </citation>
    <scope>NUCLEOTIDE SEQUENCE [LARGE SCALE GENOMIC DNA]</scope>
    <source>
        <strain evidence="6 7">MMFC1</strain>
    </source>
</reference>
<comment type="cofactor">
    <cofactor evidence="1">
        <name>Mg(2+)</name>
        <dbReference type="ChEBI" id="CHEBI:18420"/>
    </cofactor>
</comment>
<keyword evidence="7" id="KW-1185">Reference proteome</keyword>
<evidence type="ECO:0000259" key="5">
    <source>
        <dbReference type="PROSITE" id="PS51462"/>
    </source>
</evidence>
<dbReference type="KEGG" id="mana:MAMMFC1_00225"/>
<dbReference type="OrthoDB" id="9786141at2"/>
<dbReference type="CDD" id="cd04678">
    <property type="entry name" value="NUDIX_MTH2_Nudt15"/>
    <property type="match status" value="1"/>
</dbReference>
<evidence type="ECO:0000256" key="2">
    <source>
        <dbReference type="ARBA" id="ARBA00022723"/>
    </source>
</evidence>
<dbReference type="PROSITE" id="PS00893">
    <property type="entry name" value="NUDIX_BOX"/>
    <property type="match status" value="1"/>
</dbReference>
<dbReference type="InterPro" id="IPR015797">
    <property type="entry name" value="NUDIX_hydrolase-like_dom_sf"/>
</dbReference>
<evidence type="ECO:0000256" key="4">
    <source>
        <dbReference type="ARBA" id="ARBA00022842"/>
    </source>
</evidence>
<dbReference type="GO" id="GO:0006742">
    <property type="term" value="P:NADP+ catabolic process"/>
    <property type="evidence" value="ECO:0007669"/>
    <property type="project" value="TreeGrafter"/>
</dbReference>
<dbReference type="GO" id="GO:0035529">
    <property type="term" value="F:NADH pyrophosphatase activity"/>
    <property type="evidence" value="ECO:0007669"/>
    <property type="project" value="TreeGrafter"/>
</dbReference>
<proteinExistence type="predicted"/>
<dbReference type="SUPFAM" id="SSF55811">
    <property type="entry name" value="Nudix"/>
    <property type="match status" value="1"/>
</dbReference>
<dbReference type="RefSeq" id="WP_126305720.1">
    <property type="nucleotide sequence ID" value="NZ_AP018449.1"/>
</dbReference>
<dbReference type="Pfam" id="PF00293">
    <property type="entry name" value="NUDIX"/>
    <property type="match status" value="1"/>
</dbReference>
<dbReference type="InterPro" id="IPR000086">
    <property type="entry name" value="NUDIX_hydrolase_dom"/>
</dbReference>
<protein>
    <submittedName>
        <fullName evidence="6">NADH pyrophosphatase</fullName>
    </submittedName>
</protein>
<dbReference type="InterPro" id="IPR020084">
    <property type="entry name" value="NUDIX_hydrolase_CS"/>
</dbReference>
<gene>
    <name evidence="6" type="ORF">MAMMFC1_00225</name>
</gene>
<dbReference type="Proteomes" id="UP000276437">
    <property type="component" value="Chromosome"/>
</dbReference>
<sequence>MRNKQVFVSYKLESNETSDFKYCPSCGAECAETEEGGRRRSACLKCGFIHYKNPAPAVSVLIVKEDQVLLGKRAEGAFQAGMWCLPCGFIEFDEDFLTAARREVREETGLTVKIQSILSVMSNYLAVNLHTLVVVLLARAIDGELRPGDDVAAVEWFPLAGPLPEMAFEADAHIIERYRQTRTNGAPVDADFA</sequence>
<dbReference type="PANTHER" id="PTHR42904:SF12">
    <property type="entry name" value="ADP-RIBOSE PYROPHOSPHATASE-RELATED"/>
    <property type="match status" value="1"/>
</dbReference>